<dbReference type="InterPro" id="IPR015854">
    <property type="entry name" value="ABC_transpr_LolD-like"/>
</dbReference>
<evidence type="ECO:0000259" key="5">
    <source>
        <dbReference type="PROSITE" id="PS50893"/>
    </source>
</evidence>
<feature type="region of interest" description="Disordered" evidence="4">
    <location>
        <begin position="287"/>
        <end position="351"/>
    </location>
</feature>
<dbReference type="PANTHER" id="PTHR24220:SF86">
    <property type="entry name" value="ABC TRANSPORTER ABCH.1"/>
    <property type="match status" value="1"/>
</dbReference>
<organism evidence="6 7">
    <name type="scientific">Winogradskya consettensis</name>
    <dbReference type="NCBI Taxonomy" id="113560"/>
    <lineage>
        <taxon>Bacteria</taxon>
        <taxon>Bacillati</taxon>
        <taxon>Actinomycetota</taxon>
        <taxon>Actinomycetes</taxon>
        <taxon>Micromonosporales</taxon>
        <taxon>Micromonosporaceae</taxon>
        <taxon>Winogradskya</taxon>
    </lineage>
</organism>
<dbReference type="PROSITE" id="PS50893">
    <property type="entry name" value="ABC_TRANSPORTER_2"/>
    <property type="match status" value="1"/>
</dbReference>
<dbReference type="GO" id="GO:0022857">
    <property type="term" value="F:transmembrane transporter activity"/>
    <property type="evidence" value="ECO:0007669"/>
    <property type="project" value="TreeGrafter"/>
</dbReference>
<dbReference type="GO" id="GO:0005886">
    <property type="term" value="C:plasma membrane"/>
    <property type="evidence" value="ECO:0007669"/>
    <property type="project" value="TreeGrafter"/>
</dbReference>
<dbReference type="Proteomes" id="UP000680865">
    <property type="component" value="Unassembled WGS sequence"/>
</dbReference>
<dbReference type="GO" id="GO:0098796">
    <property type="term" value="C:membrane protein complex"/>
    <property type="evidence" value="ECO:0007669"/>
    <property type="project" value="UniProtKB-ARBA"/>
</dbReference>
<dbReference type="Gene3D" id="3.40.50.300">
    <property type="entry name" value="P-loop containing nucleotide triphosphate hydrolases"/>
    <property type="match status" value="1"/>
</dbReference>
<evidence type="ECO:0000256" key="2">
    <source>
        <dbReference type="ARBA" id="ARBA00022741"/>
    </source>
</evidence>
<dbReference type="PROSITE" id="PS00211">
    <property type="entry name" value="ABC_TRANSPORTER_1"/>
    <property type="match status" value="1"/>
</dbReference>
<reference evidence="6" key="1">
    <citation type="submission" date="2021-03" db="EMBL/GenBank/DDBJ databases">
        <title>Whole genome shotgun sequence of Actinoplanes consettensis NBRC 14913.</title>
        <authorList>
            <person name="Komaki H."/>
            <person name="Tamura T."/>
        </authorList>
    </citation>
    <scope>NUCLEOTIDE SEQUENCE</scope>
    <source>
        <strain evidence="6">NBRC 14913</strain>
    </source>
</reference>
<dbReference type="Pfam" id="PF00005">
    <property type="entry name" value="ABC_tran"/>
    <property type="match status" value="1"/>
</dbReference>
<evidence type="ECO:0000313" key="7">
    <source>
        <dbReference type="Proteomes" id="UP000680865"/>
    </source>
</evidence>
<evidence type="ECO:0000313" key="6">
    <source>
        <dbReference type="EMBL" id="GIM75599.1"/>
    </source>
</evidence>
<dbReference type="GO" id="GO:0005524">
    <property type="term" value="F:ATP binding"/>
    <property type="evidence" value="ECO:0007669"/>
    <property type="project" value="UniProtKB-KW"/>
</dbReference>
<evidence type="ECO:0000256" key="3">
    <source>
        <dbReference type="ARBA" id="ARBA00022840"/>
    </source>
</evidence>
<dbReference type="InterPro" id="IPR003593">
    <property type="entry name" value="AAA+_ATPase"/>
</dbReference>
<feature type="domain" description="ABC transporter" evidence="5">
    <location>
        <begin position="29"/>
        <end position="267"/>
    </location>
</feature>
<sequence length="351" mass="35655">MGESDGLLRAIVAGKVSQVEGPGGLPPAIVARDVTRTYELDGVSVSALRGVSLTVAAGDYVAVVGTSGSGKSTLMHLLGGLDRPTSGTLLIGGRDVSTLSPPDMARLRNEVIGFVFQSFHLLPRTTARDNVALPLVYRGLGRRERRARAADLLHRVGLGHRIDHRPNQMSGGEQQRVAIARALVTNPSVLLADEPTGNLDTTTGEAILTLLESLNTEGVAVVLVTHDREVAARAHRRIEMRDGLIVPPTSAVPPISAVSPTSAMPSISAVPATEALPATDAIPATDALSPTSAVSPAGAVLPDEDVSPGEAVLPGESETVGEAASPAVPTASSGGVAGPGKDAAPAAGGAV</sequence>
<comment type="caution">
    <text evidence="6">The sequence shown here is derived from an EMBL/GenBank/DDBJ whole genome shotgun (WGS) entry which is preliminary data.</text>
</comment>
<accession>A0A919SPM4</accession>
<dbReference type="FunFam" id="3.40.50.300:FF:000032">
    <property type="entry name" value="Export ABC transporter ATP-binding protein"/>
    <property type="match status" value="1"/>
</dbReference>
<keyword evidence="1" id="KW-0813">Transport</keyword>
<dbReference type="PANTHER" id="PTHR24220">
    <property type="entry name" value="IMPORT ATP-BINDING PROTEIN"/>
    <property type="match status" value="1"/>
</dbReference>
<protein>
    <recommendedName>
        <fullName evidence="5">ABC transporter domain-containing protein</fullName>
    </recommendedName>
</protein>
<keyword evidence="7" id="KW-1185">Reference proteome</keyword>
<dbReference type="SMART" id="SM00382">
    <property type="entry name" value="AAA"/>
    <property type="match status" value="1"/>
</dbReference>
<feature type="compositionally biased region" description="Low complexity" evidence="4">
    <location>
        <begin position="339"/>
        <end position="351"/>
    </location>
</feature>
<evidence type="ECO:0000256" key="1">
    <source>
        <dbReference type="ARBA" id="ARBA00022448"/>
    </source>
</evidence>
<dbReference type="GO" id="GO:0016887">
    <property type="term" value="F:ATP hydrolysis activity"/>
    <property type="evidence" value="ECO:0007669"/>
    <property type="project" value="InterPro"/>
</dbReference>
<dbReference type="EMBL" id="BOQP01000024">
    <property type="protein sequence ID" value="GIM75599.1"/>
    <property type="molecule type" value="Genomic_DNA"/>
</dbReference>
<gene>
    <name evidence="6" type="ORF">Aco04nite_46160</name>
</gene>
<name>A0A919SPM4_9ACTN</name>
<keyword evidence="2" id="KW-0547">Nucleotide-binding</keyword>
<proteinExistence type="predicted"/>
<dbReference type="InterPro" id="IPR027417">
    <property type="entry name" value="P-loop_NTPase"/>
</dbReference>
<dbReference type="AlphaFoldDB" id="A0A919SPM4"/>
<dbReference type="InterPro" id="IPR017871">
    <property type="entry name" value="ABC_transporter-like_CS"/>
</dbReference>
<evidence type="ECO:0000256" key="4">
    <source>
        <dbReference type="SAM" id="MobiDB-lite"/>
    </source>
</evidence>
<dbReference type="SUPFAM" id="SSF52540">
    <property type="entry name" value="P-loop containing nucleoside triphosphate hydrolases"/>
    <property type="match status" value="1"/>
</dbReference>
<dbReference type="InterPro" id="IPR017911">
    <property type="entry name" value="MacB-like_ATP-bd"/>
</dbReference>
<dbReference type="CDD" id="cd03255">
    <property type="entry name" value="ABC_MJ0796_LolCDE_FtsE"/>
    <property type="match status" value="1"/>
</dbReference>
<keyword evidence="3" id="KW-0067">ATP-binding</keyword>
<dbReference type="InterPro" id="IPR003439">
    <property type="entry name" value="ABC_transporter-like_ATP-bd"/>
</dbReference>